<keyword evidence="6" id="KW-0472">Membrane</keyword>
<dbReference type="SUPFAM" id="SSF55874">
    <property type="entry name" value="ATPase domain of HSP90 chaperone/DNA topoisomerase II/histidine kinase"/>
    <property type="match status" value="1"/>
</dbReference>
<evidence type="ECO:0000313" key="9">
    <source>
        <dbReference type="Proteomes" id="UP000597617"/>
    </source>
</evidence>
<dbReference type="PANTHER" id="PTHR24421">
    <property type="entry name" value="NITRATE/NITRITE SENSOR PROTEIN NARX-RELATED"/>
    <property type="match status" value="1"/>
</dbReference>
<name>A0ABS0IP54_9BACT</name>
<sequence>MLHSFLSLRVWYELLTGWLGVLGPFLLLGYLVHSLRACRAQGLADQITIRADIAANLHDELGSQLMRIHLQAESLLQPPGGHAGLPELLGSIQAATSALRDVAWGLDANADNVNALQDRMRELLDQMTTSSALDITFTTEGLDGTEAMPPPLRQEVYLVFKEAITNAMRHAPSANSLVVRLRREQDSLLLEVLDDGAAIASGRRHSMGLRNMAKRARELGGKLVTGPRTDGAGFQVWLSVPLVAEAVPSWLSRWARTPRAGKRVLVVALGRKVPGPSRAKPSGATLPP</sequence>
<evidence type="ECO:0000256" key="4">
    <source>
        <dbReference type="ARBA" id="ARBA00022777"/>
    </source>
</evidence>
<keyword evidence="3" id="KW-0808">Transferase</keyword>
<reference evidence="8 9" key="1">
    <citation type="submission" date="2020-11" db="EMBL/GenBank/DDBJ databases">
        <authorList>
            <person name="Kim M.K."/>
        </authorList>
    </citation>
    <scope>NUCLEOTIDE SEQUENCE [LARGE SCALE GENOMIC DNA]</scope>
    <source>
        <strain evidence="8 9">BT683</strain>
    </source>
</reference>
<dbReference type="Gene3D" id="3.30.565.10">
    <property type="entry name" value="Histidine kinase-like ATPase, C-terminal domain"/>
    <property type="match status" value="1"/>
</dbReference>
<organism evidence="8 9">
    <name type="scientific">Hymenobacter jeongseonensis</name>
    <dbReference type="NCBI Taxonomy" id="2791027"/>
    <lineage>
        <taxon>Bacteria</taxon>
        <taxon>Pseudomonadati</taxon>
        <taxon>Bacteroidota</taxon>
        <taxon>Cytophagia</taxon>
        <taxon>Cytophagales</taxon>
        <taxon>Hymenobacteraceae</taxon>
        <taxon>Hymenobacter</taxon>
    </lineage>
</organism>
<feature type="domain" description="Histidine kinase/HSP90-like ATPase" evidence="7">
    <location>
        <begin position="155"/>
        <end position="242"/>
    </location>
</feature>
<evidence type="ECO:0000256" key="1">
    <source>
        <dbReference type="ARBA" id="ARBA00000085"/>
    </source>
</evidence>
<accession>A0ABS0IP54</accession>
<dbReference type="PANTHER" id="PTHR24421:SF10">
    <property type="entry name" value="NITRATE_NITRITE SENSOR PROTEIN NARQ"/>
    <property type="match status" value="1"/>
</dbReference>
<evidence type="ECO:0000259" key="7">
    <source>
        <dbReference type="Pfam" id="PF02518"/>
    </source>
</evidence>
<keyword evidence="4" id="KW-0418">Kinase</keyword>
<dbReference type="EC" id="2.7.13.3" evidence="2"/>
<evidence type="ECO:0000313" key="8">
    <source>
        <dbReference type="EMBL" id="MBF9239678.1"/>
    </source>
</evidence>
<dbReference type="InterPro" id="IPR050482">
    <property type="entry name" value="Sensor_HK_TwoCompSys"/>
</dbReference>
<proteinExistence type="predicted"/>
<evidence type="ECO:0000256" key="3">
    <source>
        <dbReference type="ARBA" id="ARBA00022679"/>
    </source>
</evidence>
<dbReference type="RefSeq" id="WP_196284028.1">
    <property type="nucleotide sequence ID" value="NZ_JADQDQ010000015.1"/>
</dbReference>
<keyword evidence="6" id="KW-0812">Transmembrane</keyword>
<dbReference type="Proteomes" id="UP000597617">
    <property type="component" value="Unassembled WGS sequence"/>
</dbReference>
<comment type="catalytic activity">
    <reaction evidence="1">
        <text>ATP + protein L-histidine = ADP + protein N-phospho-L-histidine.</text>
        <dbReference type="EC" id="2.7.13.3"/>
    </reaction>
</comment>
<keyword evidence="5" id="KW-0902">Two-component regulatory system</keyword>
<gene>
    <name evidence="8" type="ORF">I2I05_19955</name>
</gene>
<dbReference type="CDD" id="cd16917">
    <property type="entry name" value="HATPase_UhpB-NarQ-NarX-like"/>
    <property type="match status" value="1"/>
</dbReference>
<feature type="transmembrane region" description="Helical" evidence="6">
    <location>
        <begin position="12"/>
        <end position="32"/>
    </location>
</feature>
<comment type="caution">
    <text evidence="8">The sequence shown here is derived from an EMBL/GenBank/DDBJ whole genome shotgun (WGS) entry which is preliminary data.</text>
</comment>
<keyword evidence="9" id="KW-1185">Reference proteome</keyword>
<keyword evidence="6" id="KW-1133">Transmembrane helix</keyword>
<dbReference type="Pfam" id="PF02518">
    <property type="entry name" value="HATPase_c"/>
    <property type="match status" value="1"/>
</dbReference>
<dbReference type="InterPro" id="IPR003594">
    <property type="entry name" value="HATPase_dom"/>
</dbReference>
<evidence type="ECO:0000256" key="5">
    <source>
        <dbReference type="ARBA" id="ARBA00023012"/>
    </source>
</evidence>
<protein>
    <recommendedName>
        <fullName evidence="2">histidine kinase</fullName>
        <ecNumber evidence="2">2.7.13.3</ecNumber>
    </recommendedName>
</protein>
<dbReference type="EMBL" id="JADQDQ010000015">
    <property type="protein sequence ID" value="MBF9239678.1"/>
    <property type="molecule type" value="Genomic_DNA"/>
</dbReference>
<evidence type="ECO:0000256" key="6">
    <source>
        <dbReference type="SAM" id="Phobius"/>
    </source>
</evidence>
<dbReference type="InterPro" id="IPR036890">
    <property type="entry name" value="HATPase_C_sf"/>
</dbReference>
<evidence type="ECO:0000256" key="2">
    <source>
        <dbReference type="ARBA" id="ARBA00012438"/>
    </source>
</evidence>